<protein>
    <submittedName>
        <fullName evidence="1">Uncharacterized protein</fullName>
    </submittedName>
</protein>
<dbReference type="EMBL" id="AZBU02000002">
    <property type="protein sequence ID" value="TKR95120.1"/>
    <property type="molecule type" value="Genomic_DNA"/>
</dbReference>
<reference evidence="1 2" key="2">
    <citation type="journal article" date="2019" name="G3 (Bethesda)">
        <title>Hybrid Assembly of the Genome of the Entomopathogenic Nematode Steinernema carpocapsae Identifies the X-Chromosome.</title>
        <authorList>
            <person name="Serra L."/>
            <person name="Macchietto M."/>
            <person name="Macias-Munoz A."/>
            <person name="McGill C.J."/>
            <person name="Rodriguez I.M."/>
            <person name="Rodriguez B."/>
            <person name="Murad R."/>
            <person name="Mortazavi A."/>
        </authorList>
    </citation>
    <scope>NUCLEOTIDE SEQUENCE [LARGE SCALE GENOMIC DNA]</scope>
    <source>
        <strain evidence="1 2">ALL</strain>
    </source>
</reference>
<reference evidence="1 2" key="1">
    <citation type="journal article" date="2015" name="Genome Biol.">
        <title>Comparative genomics of Steinernema reveals deeply conserved gene regulatory networks.</title>
        <authorList>
            <person name="Dillman A.R."/>
            <person name="Macchietto M."/>
            <person name="Porter C.F."/>
            <person name="Rogers A."/>
            <person name="Williams B."/>
            <person name="Antoshechkin I."/>
            <person name="Lee M.M."/>
            <person name="Goodwin Z."/>
            <person name="Lu X."/>
            <person name="Lewis E.E."/>
            <person name="Goodrich-Blair H."/>
            <person name="Stock S.P."/>
            <person name="Adams B.J."/>
            <person name="Sternberg P.W."/>
            <person name="Mortazavi A."/>
        </authorList>
    </citation>
    <scope>NUCLEOTIDE SEQUENCE [LARGE SCALE GENOMIC DNA]</scope>
    <source>
        <strain evidence="1 2">ALL</strain>
    </source>
</reference>
<name>A0A4U5PFB6_STECR</name>
<sequence>MGWDGRGMHNQGRNACGLGRVNHKLQKTVERSLVHVCLEDSGYLLSSISLIRFCTQIGLFSHSLTSARNNTAD</sequence>
<proteinExistence type="predicted"/>
<dbReference type="AlphaFoldDB" id="A0A4U5PFB6"/>
<evidence type="ECO:0000313" key="2">
    <source>
        <dbReference type="Proteomes" id="UP000298663"/>
    </source>
</evidence>
<dbReference type="Proteomes" id="UP000298663">
    <property type="component" value="Unassembled WGS sequence"/>
</dbReference>
<gene>
    <name evidence="1" type="ORF">L596_009332</name>
</gene>
<evidence type="ECO:0000313" key="1">
    <source>
        <dbReference type="EMBL" id="TKR95120.1"/>
    </source>
</evidence>
<organism evidence="1 2">
    <name type="scientific">Steinernema carpocapsae</name>
    <name type="common">Entomopathogenic nematode</name>
    <dbReference type="NCBI Taxonomy" id="34508"/>
    <lineage>
        <taxon>Eukaryota</taxon>
        <taxon>Metazoa</taxon>
        <taxon>Ecdysozoa</taxon>
        <taxon>Nematoda</taxon>
        <taxon>Chromadorea</taxon>
        <taxon>Rhabditida</taxon>
        <taxon>Tylenchina</taxon>
        <taxon>Panagrolaimomorpha</taxon>
        <taxon>Strongyloidoidea</taxon>
        <taxon>Steinernematidae</taxon>
        <taxon>Steinernema</taxon>
    </lineage>
</organism>
<keyword evidence="2" id="KW-1185">Reference proteome</keyword>
<accession>A0A4U5PFB6</accession>
<comment type="caution">
    <text evidence="1">The sequence shown here is derived from an EMBL/GenBank/DDBJ whole genome shotgun (WGS) entry which is preliminary data.</text>
</comment>